<proteinExistence type="predicted"/>
<dbReference type="AlphaFoldDB" id="A0AAV8V3M0"/>
<protein>
    <submittedName>
        <fullName evidence="3">Uncharacterized protein</fullName>
    </submittedName>
</protein>
<sequence length="543" mass="59792">MYKTVCVALLVVSLYSVHGEFLQTLNVSKLQELLPFSEDPAHDNMGHYTRIYGDVIIAGAYGNNNWRGKIYVFEKSSQSGLFEPLQELVASHPMSLAYLGLNIDIWDDTIVGGAPYEEPLGEYRSGAVYVWQKGLNGLFQLTQRLVPWDSQRSGFYGYSVAIEGNRLVVGARFTKNEVDNIARAGKIYVYERADQSSPFELVQQLRGVVPRIHWADELRLNGDVLLAGAPRAYDGEGAAYVFHRIEGEWVEVQEFRVDASNGVPADVNAHFGEGLAISSDGSYIVVAGERRDSEAGENTGGAQLYQRSGNQWEFKQHLDPPRRGNLRFGQRLVAKGNFIFIGAWTSPETASGAGAVYIYAKDVDGIFKLSNTVVNPMGQENDNFGKMLDVTEDYLVIGAPKENQVSAVDSGVVHVYSIEEADGCETTYVPTPTPMFEDFLGFVDEVLDVKDGLNEIGVNVISVESGRVVQARLQVLESKKILSTKTYSVEQGRTGLVVPVQVPEGVFESGEELQLRIAMFPEGSGWSERVIPGLFAFPKLVAS</sequence>
<evidence type="ECO:0000313" key="4">
    <source>
        <dbReference type="Proteomes" id="UP001157974"/>
    </source>
</evidence>
<dbReference type="InterPro" id="IPR011043">
    <property type="entry name" value="Gal_Oxase/kelch_b-propeller"/>
</dbReference>
<evidence type="ECO:0000313" key="3">
    <source>
        <dbReference type="EMBL" id="KAJ8908596.1"/>
    </source>
</evidence>
<organism evidence="3 4">
    <name type="scientific">Rhodosorus marinus</name>
    <dbReference type="NCBI Taxonomy" id="101924"/>
    <lineage>
        <taxon>Eukaryota</taxon>
        <taxon>Rhodophyta</taxon>
        <taxon>Stylonematophyceae</taxon>
        <taxon>Stylonematales</taxon>
        <taxon>Stylonemataceae</taxon>
        <taxon>Rhodosorus</taxon>
    </lineage>
</organism>
<feature type="signal peptide" evidence="2">
    <location>
        <begin position="1"/>
        <end position="19"/>
    </location>
</feature>
<dbReference type="SUPFAM" id="SSF50965">
    <property type="entry name" value="Galactose oxidase, central domain"/>
    <property type="match status" value="1"/>
</dbReference>
<dbReference type="Proteomes" id="UP001157974">
    <property type="component" value="Unassembled WGS sequence"/>
</dbReference>
<name>A0AAV8V3M0_9RHOD</name>
<reference evidence="3 4" key="1">
    <citation type="journal article" date="2023" name="Nat. Commun.">
        <title>Origin of minicircular mitochondrial genomes in red algae.</title>
        <authorList>
            <person name="Lee Y."/>
            <person name="Cho C.H."/>
            <person name="Lee Y.M."/>
            <person name="Park S.I."/>
            <person name="Yang J.H."/>
            <person name="West J.A."/>
            <person name="Bhattacharya D."/>
            <person name="Yoon H.S."/>
        </authorList>
    </citation>
    <scope>NUCLEOTIDE SEQUENCE [LARGE SCALE GENOMIC DNA]</scope>
    <source>
        <strain evidence="3 4">CCMP1338</strain>
        <tissue evidence="3">Whole cell</tissue>
    </source>
</reference>
<keyword evidence="4" id="KW-1185">Reference proteome</keyword>
<dbReference type="InterPro" id="IPR013517">
    <property type="entry name" value="FG-GAP"/>
</dbReference>
<evidence type="ECO:0000256" key="2">
    <source>
        <dbReference type="SAM" id="SignalP"/>
    </source>
</evidence>
<dbReference type="InterPro" id="IPR028994">
    <property type="entry name" value="Integrin_alpha_N"/>
</dbReference>
<dbReference type="Pfam" id="PF14312">
    <property type="entry name" value="FG-GAP_2"/>
    <property type="match status" value="1"/>
</dbReference>
<dbReference type="PANTHER" id="PTHR36220">
    <property type="entry name" value="UNNAMED PRODUCT"/>
    <property type="match status" value="1"/>
</dbReference>
<dbReference type="EMBL" id="JAMWBK010000001">
    <property type="protein sequence ID" value="KAJ8908596.1"/>
    <property type="molecule type" value="Genomic_DNA"/>
</dbReference>
<gene>
    <name evidence="3" type="ORF">NDN08_005301</name>
</gene>
<comment type="caution">
    <text evidence="3">The sequence shown here is derived from an EMBL/GenBank/DDBJ whole genome shotgun (WGS) entry which is preliminary data.</text>
</comment>
<dbReference type="SUPFAM" id="SSF69318">
    <property type="entry name" value="Integrin alpha N-terminal domain"/>
    <property type="match status" value="1"/>
</dbReference>
<accession>A0AAV8V3M0</accession>
<dbReference type="Gene3D" id="2.130.10.130">
    <property type="entry name" value="Integrin alpha, N-terminal"/>
    <property type="match status" value="2"/>
</dbReference>
<feature type="chain" id="PRO_5043978719" evidence="2">
    <location>
        <begin position="20"/>
        <end position="543"/>
    </location>
</feature>
<dbReference type="PANTHER" id="PTHR36220:SF1">
    <property type="entry name" value="GAMMA TUBULIN COMPLEX COMPONENT C-TERMINAL DOMAIN-CONTAINING PROTEIN"/>
    <property type="match status" value="1"/>
</dbReference>
<evidence type="ECO:0000256" key="1">
    <source>
        <dbReference type="ARBA" id="ARBA00022729"/>
    </source>
</evidence>
<keyword evidence="1 2" id="KW-0732">Signal</keyword>